<evidence type="ECO:0000256" key="1">
    <source>
        <dbReference type="ARBA" id="ARBA00007913"/>
    </source>
</evidence>
<dbReference type="InterPro" id="IPR041677">
    <property type="entry name" value="DNA2/NAM7_AAA_11"/>
</dbReference>
<keyword evidence="5" id="KW-0067">ATP-binding</keyword>
<dbReference type="GO" id="GO:0043139">
    <property type="term" value="F:5'-3' DNA helicase activity"/>
    <property type="evidence" value="ECO:0007669"/>
    <property type="project" value="TreeGrafter"/>
</dbReference>
<keyword evidence="9" id="KW-1185">Reference proteome</keyword>
<dbReference type="InterPro" id="IPR047187">
    <property type="entry name" value="SF1_C_Upf1"/>
</dbReference>
<reference evidence="8" key="2">
    <citation type="submission" date="2022-06" db="UniProtKB">
        <authorList>
            <consortium name="EnsemblMetazoa"/>
        </authorList>
    </citation>
    <scope>IDENTIFICATION</scope>
    <source>
        <strain evidence="8">DF5081</strain>
    </source>
</reference>
<evidence type="ECO:0000259" key="7">
    <source>
        <dbReference type="Pfam" id="PF13087"/>
    </source>
</evidence>
<evidence type="ECO:0000259" key="6">
    <source>
        <dbReference type="Pfam" id="PF13086"/>
    </source>
</evidence>
<dbReference type="SUPFAM" id="SSF52540">
    <property type="entry name" value="P-loop containing nucleoside triphosphate hydrolases"/>
    <property type="match status" value="1"/>
</dbReference>
<dbReference type="InterPro" id="IPR027417">
    <property type="entry name" value="P-loop_NTPase"/>
</dbReference>
<dbReference type="Pfam" id="PF13086">
    <property type="entry name" value="AAA_11"/>
    <property type="match status" value="1"/>
</dbReference>
<dbReference type="GO" id="GO:0016787">
    <property type="term" value="F:hydrolase activity"/>
    <property type="evidence" value="ECO:0007669"/>
    <property type="project" value="UniProtKB-KW"/>
</dbReference>
<evidence type="ECO:0000256" key="3">
    <source>
        <dbReference type="ARBA" id="ARBA00022801"/>
    </source>
</evidence>
<dbReference type="Gene3D" id="3.40.50.300">
    <property type="entry name" value="P-loop containing nucleotide triphosphate hydrolases"/>
    <property type="match status" value="2"/>
</dbReference>
<evidence type="ECO:0000256" key="4">
    <source>
        <dbReference type="ARBA" id="ARBA00022806"/>
    </source>
</evidence>
<dbReference type="Proteomes" id="UP000005237">
    <property type="component" value="Unassembled WGS sequence"/>
</dbReference>
<evidence type="ECO:0000256" key="5">
    <source>
        <dbReference type="ARBA" id="ARBA00022840"/>
    </source>
</evidence>
<dbReference type="InterPro" id="IPR041679">
    <property type="entry name" value="DNA2/NAM7-like_C"/>
</dbReference>
<proteinExistence type="inferred from homology"/>
<keyword evidence="4" id="KW-0347">Helicase</keyword>
<feature type="domain" description="DNA2/NAM7 helicase-like C-terminal" evidence="7">
    <location>
        <begin position="221"/>
        <end position="380"/>
    </location>
</feature>
<name>A0A8R1E7U5_CAEJA</name>
<evidence type="ECO:0000313" key="9">
    <source>
        <dbReference type="Proteomes" id="UP000005237"/>
    </source>
</evidence>
<protein>
    <submittedName>
        <fullName evidence="8">AAA_12 domain-containing protein</fullName>
    </submittedName>
</protein>
<dbReference type="EnsemblMetazoa" id="CJA22517.1">
    <property type="protein sequence ID" value="CJA22517.1"/>
    <property type="gene ID" value="WBGene00178089"/>
</dbReference>
<dbReference type="GO" id="GO:0005524">
    <property type="term" value="F:ATP binding"/>
    <property type="evidence" value="ECO:0007669"/>
    <property type="project" value="UniProtKB-KW"/>
</dbReference>
<comment type="similarity">
    <text evidence="1">Belongs to the DNA2/NAM7 helicase family.</text>
</comment>
<sequence>MVGVTNSAVTSAVFALQDIDRSRKCKFVRLMSDENRTRIASEYLTQHDYPVKWRSYFTQRVREQDKSNSQLDWDVVDAAVFLRQAGELKIKDLRRRDFRSAIFKRAPEMSRMQLFFHLYRPDLVMGTISSVRMAYSHPGMSNFSSQISLTLVDEASQMPRFAFITLCQSFPTSRLVLFGDIRQLPPFSDSQLPADLHRYAVGNILEDASSYNRFPQLPLFKVHRCPRQITTLLSNTFYEGSLVSDKDSCVFFPELRSLGLPYTHPLVFVNHNFKHKADGTSVINVEEALLAIHFAKGLFRARRHASFAVMSFYKSTAAFVEDNAPEFLQNSTVDGSQGREYDYIFILTSRTSGNQSFLDDPKRINVAISRTKVACLVLGSIDYLRSARTWCQIMKTLSQENFAYNY</sequence>
<organism evidence="8 9">
    <name type="scientific">Caenorhabditis japonica</name>
    <dbReference type="NCBI Taxonomy" id="281687"/>
    <lineage>
        <taxon>Eukaryota</taxon>
        <taxon>Metazoa</taxon>
        <taxon>Ecdysozoa</taxon>
        <taxon>Nematoda</taxon>
        <taxon>Chromadorea</taxon>
        <taxon>Rhabditida</taxon>
        <taxon>Rhabditina</taxon>
        <taxon>Rhabditomorpha</taxon>
        <taxon>Rhabditoidea</taxon>
        <taxon>Rhabditidae</taxon>
        <taxon>Peloderinae</taxon>
        <taxon>Caenorhabditis</taxon>
    </lineage>
</organism>
<dbReference type="PANTHER" id="PTHR43788">
    <property type="entry name" value="DNA2/NAM7 HELICASE FAMILY MEMBER"/>
    <property type="match status" value="1"/>
</dbReference>
<dbReference type="AlphaFoldDB" id="A0A8R1E7U5"/>
<dbReference type="InterPro" id="IPR050534">
    <property type="entry name" value="Coronavir_polyprotein_1ab"/>
</dbReference>
<dbReference type="Pfam" id="PF13087">
    <property type="entry name" value="AAA_12"/>
    <property type="match status" value="1"/>
</dbReference>
<evidence type="ECO:0000256" key="2">
    <source>
        <dbReference type="ARBA" id="ARBA00022741"/>
    </source>
</evidence>
<keyword evidence="2" id="KW-0547">Nucleotide-binding</keyword>
<dbReference type="CDD" id="cd18808">
    <property type="entry name" value="SF1_C_Upf1"/>
    <property type="match status" value="1"/>
</dbReference>
<accession>A0A8R1E7U5</accession>
<evidence type="ECO:0000313" key="8">
    <source>
        <dbReference type="EnsemblMetazoa" id="CJA22517.1"/>
    </source>
</evidence>
<feature type="domain" description="DNA2/NAM7 helicase helicase" evidence="6">
    <location>
        <begin position="5"/>
        <end position="190"/>
    </location>
</feature>
<keyword evidence="3" id="KW-0378">Hydrolase</keyword>
<dbReference type="PANTHER" id="PTHR43788:SF16">
    <property type="entry name" value="HELICASE WITH ZINC FINGER 2"/>
    <property type="match status" value="1"/>
</dbReference>
<reference evidence="9" key="1">
    <citation type="submission" date="2010-08" db="EMBL/GenBank/DDBJ databases">
        <authorList>
            <consortium name="Caenorhabditis japonica Sequencing Consortium"/>
            <person name="Wilson R.K."/>
        </authorList>
    </citation>
    <scope>NUCLEOTIDE SEQUENCE [LARGE SCALE GENOMIC DNA]</scope>
    <source>
        <strain evidence="9">DF5081</strain>
    </source>
</reference>